<dbReference type="AlphaFoldDB" id="A0AAT9HPA1"/>
<reference evidence="1" key="1">
    <citation type="submission" date="2024-06" db="EMBL/GenBank/DDBJ databases">
        <authorList>
            <consortium name="consrtm"/>
            <person name="Uemura M."/>
            <person name="Terahara T."/>
        </authorList>
    </citation>
    <scope>NUCLEOTIDE SEQUENCE</scope>
    <source>
        <strain evidence="1">KM77-8</strain>
    </source>
</reference>
<name>A0AAT9HPA1_9ACTN</name>
<proteinExistence type="predicted"/>
<reference evidence="1" key="2">
    <citation type="submission" date="2024-07" db="EMBL/GenBank/DDBJ databases">
        <title>Streptomyces haneummycinica sp. nov., a new antibiotic-producing actinobacterium isolated from marine sediment.</title>
        <authorList>
            <person name="Uemura M."/>
            <person name="Hamada M."/>
            <person name="Hirano S."/>
            <person name="Kobayashi K."/>
            <person name="Ohshiro T."/>
            <person name="Kobayashi T."/>
            <person name="Terahara T."/>
        </authorList>
    </citation>
    <scope>NUCLEOTIDE SEQUENCE</scope>
    <source>
        <strain evidence="1">KM77-8</strain>
    </source>
</reference>
<gene>
    <name evidence="1" type="ORF">SHKM778_55370</name>
</gene>
<evidence type="ECO:0000313" key="1">
    <source>
        <dbReference type="EMBL" id="BFO19149.1"/>
    </source>
</evidence>
<sequence length="107" mass="12257">MRRQWMRAHSDIAVHEAWRLPAADTFRGRRALWWSAGPAGELAVMLVHRRHLERSRYVKGWLAWRPKNPFTGELVTVTGQGSGAPLWETSGSGRATWRYCPTPASCW</sequence>
<organism evidence="1">
    <name type="scientific">Streptomyces haneummycinicus</name>
    <dbReference type="NCBI Taxonomy" id="3074435"/>
    <lineage>
        <taxon>Bacteria</taxon>
        <taxon>Bacillati</taxon>
        <taxon>Actinomycetota</taxon>
        <taxon>Actinomycetes</taxon>
        <taxon>Kitasatosporales</taxon>
        <taxon>Streptomycetaceae</taxon>
        <taxon>Streptomyces</taxon>
    </lineage>
</organism>
<dbReference type="EMBL" id="AP035768">
    <property type="protein sequence ID" value="BFO19149.1"/>
    <property type="molecule type" value="Genomic_DNA"/>
</dbReference>
<accession>A0AAT9HPA1</accession>
<protein>
    <submittedName>
        <fullName evidence="1">Uncharacterized protein</fullName>
    </submittedName>
</protein>